<dbReference type="InterPro" id="IPR014222">
    <property type="entry name" value="Cyt_c_oxidase_su2"/>
</dbReference>
<evidence type="ECO:0000313" key="25">
    <source>
        <dbReference type="Proteomes" id="UP001596101"/>
    </source>
</evidence>
<dbReference type="InterPro" id="IPR034236">
    <property type="entry name" value="CuRO_CcO_Caa3_II"/>
</dbReference>
<comment type="similarity">
    <text evidence="3">Belongs to the cytochrome c oxidase subunit 2 family.</text>
</comment>
<dbReference type="InterPro" id="IPR008972">
    <property type="entry name" value="Cupredoxin"/>
</dbReference>
<evidence type="ECO:0000256" key="5">
    <source>
        <dbReference type="ARBA" id="ARBA00022448"/>
    </source>
</evidence>
<dbReference type="PROSITE" id="PS00078">
    <property type="entry name" value="COX2"/>
    <property type="match status" value="1"/>
</dbReference>
<dbReference type="PANTHER" id="PTHR22888">
    <property type="entry name" value="CYTOCHROME C OXIDASE, SUBUNIT II"/>
    <property type="match status" value="1"/>
</dbReference>
<keyword evidence="25" id="KW-1185">Reference proteome</keyword>
<dbReference type="RefSeq" id="WP_379751561.1">
    <property type="nucleotide sequence ID" value="NZ_JBHSMR010000001.1"/>
</dbReference>
<evidence type="ECO:0000256" key="18">
    <source>
        <dbReference type="ARBA" id="ARBA00047816"/>
    </source>
</evidence>
<evidence type="ECO:0000313" key="24">
    <source>
        <dbReference type="EMBL" id="MFC5477039.1"/>
    </source>
</evidence>
<comment type="subcellular location">
    <subcellularLocation>
        <location evidence="1">Membrane</location>
        <topology evidence="1">Multi-pass membrane protein</topology>
    </subcellularLocation>
    <subcellularLocation>
        <location evidence="2">Periplasm</location>
    </subcellularLocation>
</comment>
<keyword evidence="12 20" id="KW-1133">Transmembrane helix</keyword>
<dbReference type="PANTHER" id="PTHR22888:SF9">
    <property type="entry name" value="CYTOCHROME C OXIDASE SUBUNIT 2"/>
    <property type="match status" value="1"/>
</dbReference>
<dbReference type="Proteomes" id="UP001596101">
    <property type="component" value="Unassembled WGS sequence"/>
</dbReference>
<keyword evidence="11" id="KW-0249">Electron transport</keyword>
<name>A0ABW0MGU1_9BURK</name>
<dbReference type="InterPro" id="IPR036257">
    <property type="entry name" value="Cyt_c_oxidase_su2_TM_sf"/>
</dbReference>
<evidence type="ECO:0000256" key="1">
    <source>
        <dbReference type="ARBA" id="ARBA00004141"/>
    </source>
</evidence>
<dbReference type="InterPro" id="IPR002429">
    <property type="entry name" value="CcO_II-like_C"/>
</dbReference>
<dbReference type="CDD" id="cd04213">
    <property type="entry name" value="CuRO_CcO_Caa3_II"/>
    <property type="match status" value="1"/>
</dbReference>
<keyword evidence="7" id="KW-0679">Respiratory chain</keyword>
<dbReference type="EMBL" id="JBHSMR010000001">
    <property type="protein sequence ID" value="MFC5477039.1"/>
    <property type="molecule type" value="Genomic_DNA"/>
</dbReference>
<feature type="signal peptide" evidence="21">
    <location>
        <begin position="1"/>
        <end position="17"/>
    </location>
</feature>
<evidence type="ECO:0000256" key="9">
    <source>
        <dbReference type="ARBA" id="ARBA00022723"/>
    </source>
</evidence>
<keyword evidence="8 20" id="KW-0812">Transmembrane</keyword>
<keyword evidence="5" id="KW-0813">Transport</keyword>
<keyword evidence="21" id="KW-0732">Signal</keyword>
<evidence type="ECO:0000256" key="4">
    <source>
        <dbReference type="ARBA" id="ARBA00012949"/>
    </source>
</evidence>
<comment type="caution">
    <text evidence="24">The sequence shown here is derived from an EMBL/GenBank/DDBJ whole genome shotgun (WGS) entry which is preliminary data.</text>
</comment>
<dbReference type="InterPro" id="IPR001505">
    <property type="entry name" value="Copper_CuA"/>
</dbReference>
<dbReference type="InterPro" id="IPR045187">
    <property type="entry name" value="CcO_II"/>
</dbReference>
<evidence type="ECO:0000256" key="21">
    <source>
        <dbReference type="SAM" id="SignalP"/>
    </source>
</evidence>
<feature type="transmembrane region" description="Helical" evidence="20">
    <location>
        <begin position="89"/>
        <end position="109"/>
    </location>
</feature>
<sequence length="338" mass="36840">MRALASLLLLAASGALAAVPAQNALEPHGVQALAIHDLWRLTLLVCTLVFAAVLAAFLYAIWRAPRSKEQTAPDIAVLDQPEPKLHRPVVIGMAVSVVLLLVLIVADFVTERRLAHLPLKDAVRIEVTGHLWWWGVRYLDDEPARMFNTANEIHVPAGKPVILKLNSADVIHSFWAPSLHGKKDLIPGRTALLHFRADKPGVYRGQCAEFCGFEHALMAFTVVADPPEQYEAWAARQRTPAPAPSTDLQKQGLAVFMRSTCAMCHAIAGTEAGARLGPDLTHLASRSMIASGTLPNTPQYLAAWILDPQRFKKGANMPATPLSSTELNALMAYLETLK</sequence>
<keyword evidence="6 19" id="KW-0349">Heme</keyword>
<evidence type="ECO:0000256" key="14">
    <source>
        <dbReference type="ARBA" id="ARBA00023008"/>
    </source>
</evidence>
<comment type="catalytic activity">
    <reaction evidence="18">
        <text>4 Fe(II)-[cytochrome c] + O2 + 8 H(+)(in) = 4 Fe(III)-[cytochrome c] + 2 H2O + 4 H(+)(out)</text>
        <dbReference type="Rhea" id="RHEA:11436"/>
        <dbReference type="Rhea" id="RHEA-COMP:10350"/>
        <dbReference type="Rhea" id="RHEA-COMP:14399"/>
        <dbReference type="ChEBI" id="CHEBI:15377"/>
        <dbReference type="ChEBI" id="CHEBI:15378"/>
        <dbReference type="ChEBI" id="CHEBI:15379"/>
        <dbReference type="ChEBI" id="CHEBI:29033"/>
        <dbReference type="ChEBI" id="CHEBI:29034"/>
        <dbReference type="EC" id="7.1.1.9"/>
    </reaction>
</comment>
<evidence type="ECO:0000256" key="8">
    <source>
        <dbReference type="ARBA" id="ARBA00022692"/>
    </source>
</evidence>
<protein>
    <recommendedName>
        <fullName evidence="4">cytochrome-c oxidase</fullName>
        <ecNumber evidence="4">7.1.1.9</ecNumber>
    </recommendedName>
    <alternativeName>
        <fullName evidence="17">Cytochrome aa3 subunit 2</fullName>
    </alternativeName>
</protein>
<evidence type="ECO:0000256" key="11">
    <source>
        <dbReference type="ARBA" id="ARBA00022982"/>
    </source>
</evidence>
<evidence type="ECO:0000256" key="20">
    <source>
        <dbReference type="SAM" id="Phobius"/>
    </source>
</evidence>
<dbReference type="SUPFAM" id="SSF46626">
    <property type="entry name" value="Cytochrome c"/>
    <property type="match status" value="1"/>
</dbReference>
<evidence type="ECO:0000256" key="6">
    <source>
        <dbReference type="ARBA" id="ARBA00022617"/>
    </source>
</evidence>
<dbReference type="Gene3D" id="2.60.40.420">
    <property type="entry name" value="Cupredoxins - blue copper proteins"/>
    <property type="match status" value="1"/>
</dbReference>
<dbReference type="InterPro" id="IPR009056">
    <property type="entry name" value="Cyt_c-like_dom"/>
</dbReference>
<evidence type="ECO:0000256" key="13">
    <source>
        <dbReference type="ARBA" id="ARBA00023004"/>
    </source>
</evidence>
<evidence type="ECO:0000256" key="19">
    <source>
        <dbReference type="PROSITE-ProRule" id="PRU00433"/>
    </source>
</evidence>
<keyword evidence="14" id="KW-0186">Copper</keyword>
<evidence type="ECO:0000259" key="22">
    <source>
        <dbReference type="PROSITE" id="PS50857"/>
    </source>
</evidence>
<reference evidence="25" key="1">
    <citation type="journal article" date="2019" name="Int. J. Syst. Evol. Microbiol.">
        <title>The Global Catalogue of Microorganisms (GCM) 10K type strain sequencing project: providing services to taxonomists for standard genome sequencing and annotation.</title>
        <authorList>
            <consortium name="The Broad Institute Genomics Platform"/>
            <consortium name="The Broad Institute Genome Sequencing Center for Infectious Disease"/>
            <person name="Wu L."/>
            <person name="Ma J."/>
        </authorList>
    </citation>
    <scope>NUCLEOTIDE SEQUENCE [LARGE SCALE GENOMIC DNA]</scope>
    <source>
        <strain evidence="25">CCUG 43111</strain>
    </source>
</reference>
<dbReference type="Pfam" id="PF00116">
    <property type="entry name" value="COX2"/>
    <property type="match status" value="1"/>
</dbReference>
<gene>
    <name evidence="24" type="primary">coxB</name>
    <name evidence="24" type="ORF">ACFPQ5_02465</name>
</gene>
<evidence type="ECO:0000256" key="16">
    <source>
        <dbReference type="ARBA" id="ARBA00024688"/>
    </source>
</evidence>
<evidence type="ECO:0000256" key="2">
    <source>
        <dbReference type="ARBA" id="ARBA00004418"/>
    </source>
</evidence>
<evidence type="ECO:0000256" key="3">
    <source>
        <dbReference type="ARBA" id="ARBA00007866"/>
    </source>
</evidence>
<evidence type="ECO:0000256" key="17">
    <source>
        <dbReference type="ARBA" id="ARBA00031399"/>
    </source>
</evidence>
<dbReference type="PRINTS" id="PR01166">
    <property type="entry name" value="CYCOXIDASEII"/>
</dbReference>
<dbReference type="PROSITE" id="PS50857">
    <property type="entry name" value="COX2_CUA"/>
    <property type="match status" value="1"/>
</dbReference>
<evidence type="ECO:0000256" key="7">
    <source>
        <dbReference type="ARBA" id="ARBA00022660"/>
    </source>
</evidence>
<evidence type="ECO:0000256" key="12">
    <source>
        <dbReference type="ARBA" id="ARBA00022989"/>
    </source>
</evidence>
<comment type="function">
    <text evidence="16">Subunits I and II form the functional core of the enzyme complex. Electrons originating in cytochrome c are transferred via heme a and Cu(A) to the binuclear center formed by heme a3 and Cu(B).</text>
</comment>
<evidence type="ECO:0000256" key="15">
    <source>
        <dbReference type="ARBA" id="ARBA00023136"/>
    </source>
</evidence>
<keyword evidence="10" id="KW-1278">Translocase</keyword>
<proteinExistence type="inferred from homology"/>
<organism evidence="24 25">
    <name type="scientific">Massilia suwonensis</name>
    <dbReference type="NCBI Taxonomy" id="648895"/>
    <lineage>
        <taxon>Bacteria</taxon>
        <taxon>Pseudomonadati</taxon>
        <taxon>Pseudomonadota</taxon>
        <taxon>Betaproteobacteria</taxon>
        <taxon>Burkholderiales</taxon>
        <taxon>Oxalobacteraceae</taxon>
        <taxon>Telluria group</taxon>
        <taxon>Massilia</taxon>
    </lineage>
</organism>
<dbReference type="InterPro" id="IPR036909">
    <property type="entry name" value="Cyt_c-like_dom_sf"/>
</dbReference>
<evidence type="ECO:0000256" key="10">
    <source>
        <dbReference type="ARBA" id="ARBA00022967"/>
    </source>
</evidence>
<feature type="transmembrane region" description="Helical" evidence="20">
    <location>
        <begin position="41"/>
        <end position="62"/>
    </location>
</feature>
<feature type="chain" id="PRO_5046399623" description="cytochrome-c oxidase" evidence="21">
    <location>
        <begin position="18"/>
        <end position="338"/>
    </location>
</feature>
<accession>A0ABW0MGU1</accession>
<feature type="domain" description="Cytochrome oxidase subunit II copper A binding" evidence="22">
    <location>
        <begin position="120"/>
        <end position="236"/>
    </location>
</feature>
<keyword evidence="15 20" id="KW-0472">Membrane</keyword>
<keyword evidence="9 19" id="KW-0479">Metal-binding</keyword>
<feature type="domain" description="Cytochrome c" evidence="23">
    <location>
        <begin position="247"/>
        <end position="338"/>
    </location>
</feature>
<dbReference type="Pfam" id="PF00034">
    <property type="entry name" value="Cytochrom_C"/>
    <property type="match status" value="1"/>
</dbReference>
<dbReference type="EC" id="7.1.1.9" evidence="4"/>
<dbReference type="PROSITE" id="PS51007">
    <property type="entry name" value="CYTC"/>
    <property type="match status" value="1"/>
</dbReference>
<evidence type="ECO:0000259" key="23">
    <source>
        <dbReference type="PROSITE" id="PS51007"/>
    </source>
</evidence>
<keyword evidence="13 19" id="KW-0408">Iron</keyword>
<dbReference type="Gene3D" id="1.10.287.90">
    <property type="match status" value="1"/>
</dbReference>
<dbReference type="SUPFAM" id="SSF49503">
    <property type="entry name" value="Cupredoxins"/>
    <property type="match status" value="1"/>
</dbReference>
<dbReference type="NCBIfam" id="TIGR02866">
    <property type="entry name" value="CoxB"/>
    <property type="match status" value="1"/>
</dbReference>